<dbReference type="InterPro" id="IPR011991">
    <property type="entry name" value="ArsR-like_HTH"/>
</dbReference>
<organism evidence="2 3">
    <name type="scientific">Amycolatopsis pigmentata</name>
    <dbReference type="NCBI Taxonomy" id="450801"/>
    <lineage>
        <taxon>Bacteria</taxon>
        <taxon>Bacillati</taxon>
        <taxon>Actinomycetota</taxon>
        <taxon>Actinomycetes</taxon>
        <taxon>Pseudonocardiales</taxon>
        <taxon>Pseudonocardiaceae</taxon>
        <taxon>Amycolatopsis</taxon>
    </lineage>
</organism>
<evidence type="ECO:0000259" key="1">
    <source>
        <dbReference type="SMART" id="SM00418"/>
    </source>
</evidence>
<accession>A0ABW5FSL8</accession>
<name>A0ABW5FSL8_9PSEU</name>
<reference evidence="3" key="1">
    <citation type="journal article" date="2019" name="Int. J. Syst. Evol. Microbiol.">
        <title>The Global Catalogue of Microorganisms (GCM) 10K type strain sequencing project: providing services to taxonomists for standard genome sequencing and annotation.</title>
        <authorList>
            <consortium name="The Broad Institute Genomics Platform"/>
            <consortium name="The Broad Institute Genome Sequencing Center for Infectious Disease"/>
            <person name="Wu L."/>
            <person name="Ma J."/>
        </authorList>
    </citation>
    <scope>NUCLEOTIDE SEQUENCE [LARGE SCALE GENOMIC DNA]</scope>
    <source>
        <strain evidence="3">CGMCC 4.7645</strain>
    </source>
</reference>
<proteinExistence type="predicted"/>
<feature type="domain" description="HTH arsR-type" evidence="1">
    <location>
        <begin position="14"/>
        <end position="105"/>
    </location>
</feature>
<sequence length="195" mass="21610">MPELPPRRRIRDAELMRALAHPLRSSLLSYLLSGGPRTASECAEAVDSSASNCSWHLRQLAQWGLVERVEATDARERPWRAVPVGLDFGDIDRDPAVRAAQLAALSVSIREDDVLTQRFVDTLAELPDEWQSASTLNSYSLRVTAAELAELNEAIDAMSRPYVATIREDAPEDAKTVHANWRAFPRIEAHGKPAS</sequence>
<dbReference type="SMART" id="SM00418">
    <property type="entry name" value="HTH_ARSR"/>
    <property type="match status" value="1"/>
</dbReference>
<dbReference type="RefSeq" id="WP_378264320.1">
    <property type="nucleotide sequence ID" value="NZ_JBHUKR010000006.1"/>
</dbReference>
<evidence type="ECO:0000313" key="3">
    <source>
        <dbReference type="Proteomes" id="UP001597417"/>
    </source>
</evidence>
<protein>
    <submittedName>
        <fullName evidence="2">Winged helix-turn-helix domain-containing protein</fullName>
    </submittedName>
</protein>
<dbReference type="Gene3D" id="1.10.10.10">
    <property type="entry name" value="Winged helix-like DNA-binding domain superfamily/Winged helix DNA-binding domain"/>
    <property type="match status" value="1"/>
</dbReference>
<evidence type="ECO:0000313" key="2">
    <source>
        <dbReference type="EMBL" id="MFD2417011.1"/>
    </source>
</evidence>
<dbReference type="SUPFAM" id="SSF46785">
    <property type="entry name" value="Winged helix' DNA-binding domain"/>
    <property type="match status" value="1"/>
</dbReference>
<keyword evidence="3" id="KW-1185">Reference proteome</keyword>
<dbReference type="EMBL" id="JBHUKR010000006">
    <property type="protein sequence ID" value="MFD2417011.1"/>
    <property type="molecule type" value="Genomic_DNA"/>
</dbReference>
<dbReference type="CDD" id="cd00090">
    <property type="entry name" value="HTH_ARSR"/>
    <property type="match status" value="1"/>
</dbReference>
<gene>
    <name evidence="2" type="ORF">ACFSXZ_11830</name>
</gene>
<dbReference type="InterPro" id="IPR036388">
    <property type="entry name" value="WH-like_DNA-bd_sf"/>
</dbReference>
<dbReference type="Proteomes" id="UP001597417">
    <property type="component" value="Unassembled WGS sequence"/>
</dbReference>
<dbReference type="InterPro" id="IPR001845">
    <property type="entry name" value="HTH_ArsR_DNA-bd_dom"/>
</dbReference>
<comment type="caution">
    <text evidence="2">The sequence shown here is derived from an EMBL/GenBank/DDBJ whole genome shotgun (WGS) entry which is preliminary data.</text>
</comment>
<dbReference type="Pfam" id="PF12840">
    <property type="entry name" value="HTH_20"/>
    <property type="match status" value="1"/>
</dbReference>
<dbReference type="InterPro" id="IPR036390">
    <property type="entry name" value="WH_DNA-bd_sf"/>
</dbReference>